<proteinExistence type="predicted"/>
<dbReference type="EMBL" id="JBHSQI010000005">
    <property type="protein sequence ID" value="MFC6154322.1"/>
    <property type="molecule type" value="Genomic_DNA"/>
</dbReference>
<evidence type="ECO:0000313" key="2">
    <source>
        <dbReference type="Proteomes" id="UP001596098"/>
    </source>
</evidence>
<evidence type="ECO:0000313" key="1">
    <source>
        <dbReference type="EMBL" id="MFC6154322.1"/>
    </source>
</evidence>
<name>A0ABW1QZQ1_9ACTN</name>
<dbReference type="Proteomes" id="UP001596098">
    <property type="component" value="Unassembled WGS sequence"/>
</dbReference>
<dbReference type="RefSeq" id="WP_128221503.1">
    <property type="nucleotide sequence ID" value="NZ_CP034929.1"/>
</dbReference>
<sequence length="256" mass="27420">MVHELWQAVAHVREVQSDLEAGRIDVPNAVEELTVRVIEEASERAVPAGDSTAEEVVGLGWGVLGMAMLNAVSCFVGLDAEHARPVDLAGALDEAVAGLEVLPGTGMEDAPGPPYTGTERVMDVRAALYATRALRARLMISRTDVVDGAREFAWILGNLGVDRLQESAVDGAGFRPGRWDGDGSGAPDDVGLTVHGAHAEPAARGRCLLDRRSAVSLRRMNDEIVLVRIVLAPAEQLRAMIEVLDRALRVLRPLSR</sequence>
<reference evidence="2" key="1">
    <citation type="journal article" date="2019" name="Int. J. Syst. Evol. Microbiol.">
        <title>The Global Catalogue of Microorganisms (GCM) 10K type strain sequencing project: providing services to taxonomists for standard genome sequencing and annotation.</title>
        <authorList>
            <consortium name="The Broad Institute Genomics Platform"/>
            <consortium name="The Broad Institute Genome Sequencing Center for Infectious Disease"/>
            <person name="Wu L."/>
            <person name="Ma J."/>
        </authorList>
    </citation>
    <scope>NUCLEOTIDE SEQUENCE [LARGE SCALE GENOMIC DNA]</scope>
    <source>
        <strain evidence="2">DFY28</strain>
    </source>
</reference>
<protein>
    <submittedName>
        <fullName evidence="1">Uncharacterized protein</fullName>
    </submittedName>
</protein>
<keyword evidence="2" id="KW-1185">Reference proteome</keyword>
<organism evidence="1 2">
    <name type="scientific">Nocardioides yefusunii</name>
    <dbReference type="NCBI Taxonomy" id="2500546"/>
    <lineage>
        <taxon>Bacteria</taxon>
        <taxon>Bacillati</taxon>
        <taxon>Actinomycetota</taxon>
        <taxon>Actinomycetes</taxon>
        <taxon>Propionibacteriales</taxon>
        <taxon>Nocardioidaceae</taxon>
        <taxon>Nocardioides</taxon>
    </lineage>
</organism>
<accession>A0ABW1QZQ1</accession>
<gene>
    <name evidence="1" type="ORF">ACFPWU_11700</name>
</gene>
<comment type="caution">
    <text evidence="1">The sequence shown here is derived from an EMBL/GenBank/DDBJ whole genome shotgun (WGS) entry which is preliminary data.</text>
</comment>